<feature type="non-terminal residue" evidence="2">
    <location>
        <position position="1"/>
    </location>
</feature>
<evidence type="ECO:0000256" key="1">
    <source>
        <dbReference type="SAM" id="MobiDB-lite"/>
    </source>
</evidence>
<reference evidence="2" key="1">
    <citation type="submission" date="2020-02" db="EMBL/GenBank/DDBJ databases">
        <authorList>
            <person name="Meier V. D."/>
        </authorList>
    </citation>
    <scope>NUCLEOTIDE SEQUENCE</scope>
    <source>
        <strain evidence="2">AVDCRST_MAG19</strain>
    </source>
</reference>
<feature type="compositionally biased region" description="Basic residues" evidence="1">
    <location>
        <begin position="87"/>
        <end position="101"/>
    </location>
</feature>
<feature type="compositionally biased region" description="Basic and acidic residues" evidence="1">
    <location>
        <begin position="106"/>
        <end position="122"/>
    </location>
</feature>
<sequence>GARGRGRRRRAPACRDRPPGRATGSSLALGADARRQSRRRRQRRLPPPRGAGRRLRPPAGNDRPDLSRPRRPPSGTVGRPPAGHGRPGPRRAQPRRLRRPRLAAGRVERHGDRGPRRLDPRPPLRLLPAARHADHADARRADGVSEHPAGDRDHGQPRPVDRQRRRRPGRRLHADDRPVGPLVHPRRQATGLRRIGASGRNGGRGDPAPLRLPERSLAADRPMHLRRRLRDHLRGVALFPRGRRRPGDRHLGQHAARRPAHPPACMVALHLSRHRARPDRSRPEPPWRRPPRRARPACSTAV</sequence>
<dbReference type="EMBL" id="CADCWL010000178">
    <property type="protein sequence ID" value="CAA9575428.1"/>
    <property type="molecule type" value="Genomic_DNA"/>
</dbReference>
<proteinExistence type="predicted"/>
<feature type="region of interest" description="Disordered" evidence="1">
    <location>
        <begin position="240"/>
        <end position="302"/>
    </location>
</feature>
<feature type="compositionally biased region" description="Basic residues" evidence="1">
    <location>
        <begin position="36"/>
        <end position="56"/>
    </location>
</feature>
<feature type="non-terminal residue" evidence="2">
    <location>
        <position position="302"/>
    </location>
</feature>
<feature type="compositionally biased region" description="Basic and acidic residues" evidence="1">
    <location>
        <begin position="131"/>
        <end position="162"/>
    </location>
</feature>
<accession>A0A6J4VEK0</accession>
<dbReference type="AlphaFoldDB" id="A0A6J4VEK0"/>
<feature type="region of interest" description="Disordered" evidence="1">
    <location>
        <begin position="1"/>
        <end position="212"/>
    </location>
</feature>
<feature type="compositionally biased region" description="Basic residues" evidence="1">
    <location>
        <begin position="1"/>
        <end position="12"/>
    </location>
</feature>
<organism evidence="2">
    <name type="scientific">uncultured Thermomicrobiales bacterium</name>
    <dbReference type="NCBI Taxonomy" id="1645740"/>
    <lineage>
        <taxon>Bacteria</taxon>
        <taxon>Pseudomonadati</taxon>
        <taxon>Thermomicrobiota</taxon>
        <taxon>Thermomicrobia</taxon>
        <taxon>Thermomicrobiales</taxon>
        <taxon>environmental samples</taxon>
    </lineage>
</organism>
<protein>
    <submittedName>
        <fullName evidence="2">Dipeptide transport system permease protein DppC</fullName>
    </submittedName>
</protein>
<name>A0A6J4VEK0_9BACT</name>
<feature type="compositionally biased region" description="Basic and acidic residues" evidence="1">
    <location>
        <begin position="278"/>
        <end position="287"/>
    </location>
</feature>
<evidence type="ECO:0000313" key="2">
    <source>
        <dbReference type="EMBL" id="CAA9575428.1"/>
    </source>
</evidence>
<gene>
    <name evidence="2" type="ORF">AVDCRST_MAG19-3288</name>
</gene>